<comment type="caution">
    <text evidence="1">The sequence shown here is derived from an EMBL/GenBank/DDBJ whole genome shotgun (WGS) entry which is preliminary data.</text>
</comment>
<dbReference type="EMBL" id="JAFBDR010000015">
    <property type="protein sequence ID" value="MBM7572196.1"/>
    <property type="molecule type" value="Genomic_DNA"/>
</dbReference>
<name>A0ABS2N237_9BACI</name>
<evidence type="ECO:0000313" key="1">
    <source>
        <dbReference type="EMBL" id="MBM7572196.1"/>
    </source>
</evidence>
<sequence>MSFKEFLITSVCSKSRKEVSDQSLIEVTSMYRIVFIFCLLELKVTNKGLEVKDMTINVYELEKEVESRRIK</sequence>
<proteinExistence type="predicted"/>
<keyword evidence="2" id="KW-1185">Reference proteome</keyword>
<protein>
    <submittedName>
        <fullName evidence="1">Uncharacterized protein</fullName>
    </submittedName>
</protein>
<evidence type="ECO:0000313" key="2">
    <source>
        <dbReference type="Proteomes" id="UP001296943"/>
    </source>
</evidence>
<organism evidence="1 2">
    <name type="scientific">Aquibacillus albus</name>
    <dbReference type="NCBI Taxonomy" id="1168171"/>
    <lineage>
        <taxon>Bacteria</taxon>
        <taxon>Bacillati</taxon>
        <taxon>Bacillota</taxon>
        <taxon>Bacilli</taxon>
        <taxon>Bacillales</taxon>
        <taxon>Bacillaceae</taxon>
        <taxon>Aquibacillus</taxon>
    </lineage>
</organism>
<gene>
    <name evidence="1" type="ORF">JOC48_002699</name>
</gene>
<accession>A0ABS2N237</accession>
<dbReference type="Proteomes" id="UP001296943">
    <property type="component" value="Unassembled WGS sequence"/>
</dbReference>
<reference evidence="1 2" key="1">
    <citation type="submission" date="2021-01" db="EMBL/GenBank/DDBJ databases">
        <title>Genomic Encyclopedia of Type Strains, Phase IV (KMG-IV): sequencing the most valuable type-strain genomes for metagenomic binning, comparative biology and taxonomic classification.</title>
        <authorList>
            <person name="Goeker M."/>
        </authorList>
    </citation>
    <scope>NUCLEOTIDE SEQUENCE [LARGE SCALE GENOMIC DNA]</scope>
    <source>
        <strain evidence="1 2">DSM 23711</strain>
    </source>
</reference>